<keyword evidence="2" id="KW-1185">Reference proteome</keyword>
<gene>
    <name evidence="1" type="ORF">L596_005605</name>
</gene>
<dbReference type="Proteomes" id="UP000298663">
    <property type="component" value="Chromosome X"/>
</dbReference>
<accession>A0A4U8UZM1</accession>
<evidence type="ECO:0000313" key="1">
    <source>
        <dbReference type="EMBL" id="TMS39001.1"/>
    </source>
</evidence>
<dbReference type="AlphaFoldDB" id="A0A4U8UZM1"/>
<proteinExistence type="predicted"/>
<reference evidence="1 2" key="1">
    <citation type="journal article" date="2015" name="Genome Biol.">
        <title>Comparative genomics of Steinernema reveals deeply conserved gene regulatory networks.</title>
        <authorList>
            <person name="Dillman A.R."/>
            <person name="Macchietto M."/>
            <person name="Porter C.F."/>
            <person name="Rogers A."/>
            <person name="Williams B."/>
            <person name="Antoshechkin I."/>
            <person name="Lee M.M."/>
            <person name="Goodwin Z."/>
            <person name="Lu X."/>
            <person name="Lewis E.E."/>
            <person name="Goodrich-Blair H."/>
            <person name="Stock S.P."/>
            <person name="Adams B.J."/>
            <person name="Sternberg P.W."/>
            <person name="Mortazavi A."/>
        </authorList>
    </citation>
    <scope>NUCLEOTIDE SEQUENCE [LARGE SCALE GENOMIC DNA]</scope>
    <source>
        <strain evidence="1 2">ALL</strain>
    </source>
</reference>
<organism evidence="1 2">
    <name type="scientific">Steinernema carpocapsae</name>
    <name type="common">Entomopathogenic nematode</name>
    <dbReference type="NCBI Taxonomy" id="34508"/>
    <lineage>
        <taxon>Eukaryota</taxon>
        <taxon>Metazoa</taxon>
        <taxon>Ecdysozoa</taxon>
        <taxon>Nematoda</taxon>
        <taxon>Chromadorea</taxon>
        <taxon>Rhabditida</taxon>
        <taxon>Tylenchina</taxon>
        <taxon>Panagrolaimomorpha</taxon>
        <taxon>Strongyloidoidea</taxon>
        <taxon>Steinernematidae</taxon>
        <taxon>Steinernema</taxon>
    </lineage>
</organism>
<sequence>MNLTGNAVIAKNVTGTFKVSDCGLKFARSLNHFIDVDMLDHSLEMIKDPKAADKRDAFHPTIACGYIRDLFTACDRMLVDTEVKIYCVLLLNRYIDGLKSRVAAQNPNTSSLHQELELRSALSEHINLRYVSLVQIASKMHIIDFMPRLPELVLMAKDCLGTEVILDVIKFNLSMMHSPIPIMETVFQWLVLKRGDLFEQLQIETYWRACQIGLELLFLGFPNAYQVAAVFHGIQSGTPLQSIDYINYTEKDVLLTICCVIALPGARIMNRQQMDATVAALGEITGMDPRAITLMEAFTLVALMVDQLDQATTHSTLKTFDVVIEDLGKKQY</sequence>
<comment type="caution">
    <text evidence="1">The sequence shown here is derived from an EMBL/GenBank/DDBJ whole genome shotgun (WGS) entry which is preliminary data.</text>
</comment>
<evidence type="ECO:0000313" key="2">
    <source>
        <dbReference type="Proteomes" id="UP000298663"/>
    </source>
</evidence>
<protein>
    <submittedName>
        <fullName evidence="1">Uncharacterized protein</fullName>
    </submittedName>
</protein>
<name>A0A4U8UZM1_STECR</name>
<dbReference type="OrthoDB" id="9983043at2759"/>
<dbReference type="EMBL" id="CM016762">
    <property type="protein sequence ID" value="TMS39001.1"/>
    <property type="molecule type" value="Genomic_DNA"/>
</dbReference>
<dbReference type="EMBL" id="AZBU02000001">
    <property type="protein sequence ID" value="TMS39001.1"/>
    <property type="molecule type" value="Genomic_DNA"/>
</dbReference>
<reference evidence="1 2" key="2">
    <citation type="journal article" date="2019" name="G3 (Bethesda)">
        <title>Hybrid Assembly of the Genome of the Entomopathogenic Nematode Steinernema carpocapsae Identifies the X-Chromosome.</title>
        <authorList>
            <person name="Serra L."/>
            <person name="Macchietto M."/>
            <person name="Macias-Munoz A."/>
            <person name="McGill C.J."/>
            <person name="Rodriguez I.M."/>
            <person name="Rodriguez B."/>
            <person name="Murad R."/>
            <person name="Mortazavi A."/>
        </authorList>
    </citation>
    <scope>NUCLEOTIDE SEQUENCE [LARGE SCALE GENOMIC DNA]</scope>
    <source>
        <strain evidence="1 2">ALL</strain>
    </source>
</reference>